<evidence type="ECO:0000313" key="2">
    <source>
        <dbReference type="Proteomes" id="UP000014216"/>
    </source>
</evidence>
<gene>
    <name evidence="1" type="ORF">Dpo_9c00730</name>
</gene>
<evidence type="ECO:0000313" key="1">
    <source>
        <dbReference type="EMBL" id="EMS78241.1"/>
    </source>
</evidence>
<comment type="caution">
    <text evidence="1">The sequence shown here is derived from an EMBL/GenBank/DDBJ whole genome shotgun (WGS) entry which is preliminary data.</text>
</comment>
<reference evidence="1 2" key="1">
    <citation type="journal article" date="2013" name="Genome Announc.">
        <title>Draft Genome Sequence of Desulfotignum phosphitoxidans DSM 13687 Strain FiPS-3.</title>
        <authorList>
            <person name="Poehlein A."/>
            <person name="Daniel R."/>
            <person name="Simeonova D.D."/>
        </authorList>
    </citation>
    <scope>NUCLEOTIDE SEQUENCE [LARGE SCALE GENOMIC DNA]</scope>
    <source>
        <strain evidence="1 2">DSM 13687</strain>
    </source>
</reference>
<dbReference type="Proteomes" id="UP000014216">
    <property type="component" value="Unassembled WGS sequence"/>
</dbReference>
<dbReference type="RefSeq" id="WP_006967666.1">
    <property type="nucleotide sequence ID" value="NZ_APJX01000009.1"/>
</dbReference>
<dbReference type="SUPFAM" id="SSF53681">
    <property type="entry name" value="Aspartate/glutamate racemase"/>
    <property type="match status" value="1"/>
</dbReference>
<organism evidence="1 2">
    <name type="scientific">Desulfotignum phosphitoxidans DSM 13687</name>
    <dbReference type="NCBI Taxonomy" id="1286635"/>
    <lineage>
        <taxon>Bacteria</taxon>
        <taxon>Pseudomonadati</taxon>
        <taxon>Thermodesulfobacteriota</taxon>
        <taxon>Desulfobacteria</taxon>
        <taxon>Desulfobacterales</taxon>
        <taxon>Desulfobacteraceae</taxon>
        <taxon>Desulfotignum</taxon>
    </lineage>
</organism>
<sequence>MKTIGLLGGTEIGMLIQQEDTLVKLVDTTVIHAQEAVAYATVS</sequence>
<keyword evidence="2" id="KW-1185">Reference proteome</keyword>
<dbReference type="InterPro" id="IPR001920">
    <property type="entry name" value="Asp/Glu_race"/>
</dbReference>
<proteinExistence type="predicted"/>
<dbReference type="AlphaFoldDB" id="S0G3A7"/>
<protein>
    <submittedName>
        <fullName evidence="1">Aspartate racemase</fullName>
    </submittedName>
</protein>
<dbReference type="GO" id="GO:0016855">
    <property type="term" value="F:racemase and epimerase activity, acting on amino acids and derivatives"/>
    <property type="evidence" value="ECO:0007669"/>
    <property type="project" value="InterPro"/>
</dbReference>
<accession>S0G3A7</accession>
<dbReference type="EMBL" id="APJX01000009">
    <property type="protein sequence ID" value="EMS78241.1"/>
    <property type="molecule type" value="Genomic_DNA"/>
</dbReference>
<name>S0G3A7_9BACT</name>